<feature type="transmembrane region" description="Helical" evidence="2">
    <location>
        <begin position="102"/>
        <end position="135"/>
    </location>
</feature>
<dbReference type="Pfam" id="PF05552">
    <property type="entry name" value="MS_channel_1st_1"/>
    <property type="match status" value="1"/>
</dbReference>
<protein>
    <submittedName>
        <fullName evidence="3">Small-conductance mechanosensitive channel</fullName>
    </submittedName>
</protein>
<feature type="transmembrane region" description="Helical" evidence="2">
    <location>
        <begin position="178"/>
        <end position="199"/>
    </location>
</feature>
<feature type="compositionally biased region" description="Basic and acidic residues" evidence="1">
    <location>
        <begin position="245"/>
        <end position="255"/>
    </location>
</feature>
<feature type="region of interest" description="Disordered" evidence="1">
    <location>
        <begin position="221"/>
        <end position="287"/>
    </location>
</feature>
<dbReference type="RefSeq" id="WP_243871277.1">
    <property type="nucleotide sequence ID" value="NZ_JAANOU010000001.1"/>
</dbReference>
<dbReference type="EMBL" id="JAANOU010000001">
    <property type="protein sequence ID" value="NIH80576.1"/>
    <property type="molecule type" value="Genomic_DNA"/>
</dbReference>
<evidence type="ECO:0000313" key="3">
    <source>
        <dbReference type="EMBL" id="NIH80576.1"/>
    </source>
</evidence>
<keyword evidence="2" id="KW-1133">Transmembrane helix</keyword>
<feature type="transmembrane region" description="Helical" evidence="2">
    <location>
        <begin position="74"/>
        <end position="96"/>
    </location>
</feature>
<dbReference type="Gene3D" id="1.10.287.1260">
    <property type="match status" value="1"/>
</dbReference>
<keyword evidence="4" id="KW-1185">Reference proteome</keyword>
<name>A0ABX0SUD1_9PSEU</name>
<accession>A0ABX0SUD1</accession>
<evidence type="ECO:0000256" key="2">
    <source>
        <dbReference type="SAM" id="Phobius"/>
    </source>
</evidence>
<reference evidence="3 4" key="1">
    <citation type="submission" date="2020-03" db="EMBL/GenBank/DDBJ databases">
        <title>Sequencing the genomes of 1000 actinobacteria strains.</title>
        <authorList>
            <person name="Klenk H.-P."/>
        </authorList>
    </citation>
    <scope>NUCLEOTIDE SEQUENCE [LARGE SCALE GENOMIC DNA]</scope>
    <source>
        <strain evidence="3 4">DSM 45668</strain>
    </source>
</reference>
<feature type="compositionally biased region" description="Basic and acidic residues" evidence="1">
    <location>
        <begin position="222"/>
        <end position="238"/>
    </location>
</feature>
<dbReference type="InterPro" id="IPR008910">
    <property type="entry name" value="MSC_TM_helix"/>
</dbReference>
<organism evidence="3 4">
    <name type="scientific">Amycolatopsis viridis</name>
    <dbReference type="NCBI Taxonomy" id="185678"/>
    <lineage>
        <taxon>Bacteria</taxon>
        <taxon>Bacillati</taxon>
        <taxon>Actinomycetota</taxon>
        <taxon>Actinomycetes</taxon>
        <taxon>Pseudonocardiales</taxon>
        <taxon>Pseudonocardiaceae</taxon>
        <taxon>Amycolatopsis</taxon>
    </lineage>
</organism>
<feature type="transmembrane region" description="Helical" evidence="2">
    <location>
        <begin position="147"/>
        <end position="166"/>
    </location>
</feature>
<sequence>MNVTQFWNDAVGKVITFLPKFAVFLVILIIGWLVATALRKVVKVVLERLHFDRAVERGGVQRALEQSRYDASGLLAALVYYAVLLITLQLAFGVFGPNPISAILAAIVAWLPRAIVAIVIVVVAAAVASALHDLIRGAMGGLSYGPLVAKTVQVIVIAFGVIAALNQIGVATTVTGPVLIAVLATVGGVLVVGAGGGLMRPMQQRWDRWLNRAEEEIPSMRSRGEAYRRGREDAEREAAAGGPRHAAEPPGERAESASSASSVESGKSGESGEPTATTRPPDRTPPS</sequence>
<feature type="transmembrane region" description="Helical" evidence="2">
    <location>
        <begin position="17"/>
        <end position="38"/>
    </location>
</feature>
<comment type="caution">
    <text evidence="3">The sequence shown here is derived from an EMBL/GenBank/DDBJ whole genome shotgun (WGS) entry which is preliminary data.</text>
</comment>
<feature type="compositionally biased region" description="Low complexity" evidence="1">
    <location>
        <begin position="256"/>
        <end position="279"/>
    </location>
</feature>
<keyword evidence="2" id="KW-0812">Transmembrane</keyword>
<gene>
    <name evidence="3" type="ORF">FHX46_003106</name>
</gene>
<dbReference type="Proteomes" id="UP000754495">
    <property type="component" value="Unassembled WGS sequence"/>
</dbReference>
<keyword evidence="2" id="KW-0472">Membrane</keyword>
<evidence type="ECO:0000256" key="1">
    <source>
        <dbReference type="SAM" id="MobiDB-lite"/>
    </source>
</evidence>
<proteinExistence type="predicted"/>
<evidence type="ECO:0000313" key="4">
    <source>
        <dbReference type="Proteomes" id="UP000754495"/>
    </source>
</evidence>